<reference evidence="2" key="1">
    <citation type="journal article" date="2013" name="BMC Microbiol.">
        <title>Taxonomy and evolution of bacteriochlorophyll a-containing members of the OM60/NOR5 clade of marine gammaproteobacteria: description of Luminiphilus syltensis gen. nov., sp. nov., reclassification of Haliea rubra as Pseudohaliea rubra gen. nov., comb. nov., and emendation of Chromatocurvus halotolerans.</title>
        <authorList>
            <person name="Spring S."/>
            <person name="Riedel T."/>
            <person name="Sproer C."/>
            <person name="Yan S."/>
            <person name="Harder J."/>
            <person name="Fuchs B.M."/>
        </authorList>
    </citation>
    <scope>NUCLEOTIDE SEQUENCE [LARGE SCALE GENOMIC DNA]</scope>
    <source>
        <strain evidence="2">NOR51-B</strain>
    </source>
</reference>
<name>B8KW53_9GAMM</name>
<protein>
    <submittedName>
        <fullName evidence="1">Uncharacterized protein</fullName>
    </submittedName>
</protein>
<proteinExistence type="predicted"/>
<keyword evidence="2" id="KW-1185">Reference proteome</keyword>
<dbReference type="EMBL" id="DS999411">
    <property type="protein sequence ID" value="EED34724.1"/>
    <property type="molecule type" value="Genomic_DNA"/>
</dbReference>
<evidence type="ECO:0000313" key="2">
    <source>
        <dbReference type="Proteomes" id="UP000004699"/>
    </source>
</evidence>
<dbReference type="STRING" id="565045.NOR51B_663"/>
<evidence type="ECO:0000313" key="1">
    <source>
        <dbReference type="EMBL" id="EED34724.1"/>
    </source>
</evidence>
<accession>B8KW53</accession>
<dbReference type="Proteomes" id="UP000004699">
    <property type="component" value="Unassembled WGS sequence"/>
</dbReference>
<sequence>MIACKPKEPNMLANFVDHVRRNYRLHDFFRSRVDTDVEQGLTTGNPKKM</sequence>
<dbReference type="AlphaFoldDB" id="B8KW53"/>
<gene>
    <name evidence="1" type="ORF">NOR51B_663</name>
</gene>
<dbReference type="HOGENOM" id="CLU_3137386_0_0_6"/>
<organism evidence="1 2">
    <name type="scientific">Luminiphilus syltensis NOR5-1B</name>
    <dbReference type="NCBI Taxonomy" id="565045"/>
    <lineage>
        <taxon>Bacteria</taxon>
        <taxon>Pseudomonadati</taxon>
        <taxon>Pseudomonadota</taxon>
        <taxon>Gammaproteobacteria</taxon>
        <taxon>Cellvibrionales</taxon>
        <taxon>Halieaceae</taxon>
        <taxon>Luminiphilus</taxon>
    </lineage>
</organism>